<evidence type="ECO:0000256" key="1">
    <source>
        <dbReference type="SAM" id="Phobius"/>
    </source>
</evidence>
<dbReference type="AlphaFoldDB" id="S5LZ06"/>
<dbReference type="EMBL" id="CP005076">
    <property type="protein sequence ID" value="AGR41781.1"/>
    <property type="molecule type" value="Genomic_DNA"/>
</dbReference>
<dbReference type="OrthoDB" id="389768at2"/>
<organism evidence="2 3">
    <name type="scientific">Spiroplasma diminutum CUAS-1</name>
    <dbReference type="NCBI Taxonomy" id="1276221"/>
    <lineage>
        <taxon>Bacteria</taxon>
        <taxon>Bacillati</taxon>
        <taxon>Mycoplasmatota</taxon>
        <taxon>Mollicutes</taxon>
        <taxon>Entomoplasmatales</taxon>
        <taxon>Spiroplasmataceae</taxon>
        <taxon>Spiroplasma</taxon>
    </lineage>
</organism>
<accession>S5LZ06</accession>
<dbReference type="KEGG" id="sdi:SDIMI_v3c00770"/>
<keyword evidence="1" id="KW-0472">Membrane</keyword>
<dbReference type="InParanoid" id="S5LZ06"/>
<keyword evidence="3" id="KW-1185">Reference proteome</keyword>
<dbReference type="RefSeq" id="WP_020836014.1">
    <property type="nucleotide sequence ID" value="NC_021833.1"/>
</dbReference>
<feature type="transmembrane region" description="Helical" evidence="1">
    <location>
        <begin position="65"/>
        <end position="88"/>
    </location>
</feature>
<evidence type="ECO:0008006" key="4">
    <source>
        <dbReference type="Google" id="ProtNLM"/>
    </source>
</evidence>
<dbReference type="PATRIC" id="fig|1276221.3.peg.76"/>
<keyword evidence="1" id="KW-1133">Transmembrane helix</keyword>
<feature type="transmembrane region" description="Helical" evidence="1">
    <location>
        <begin position="34"/>
        <end position="59"/>
    </location>
</feature>
<dbReference type="Proteomes" id="UP000014983">
    <property type="component" value="Chromosome"/>
</dbReference>
<reference evidence="2 3" key="1">
    <citation type="journal article" date="2013" name="Genome Biol. Evol.">
        <title>Comparison of metabolic capacities and inference of gene content evolution in mosquito-associated Spiroplasma diminutum and S. taiwanense.</title>
        <authorList>
            <person name="Lo W.S."/>
            <person name="Ku C."/>
            <person name="Chen L.L."/>
            <person name="Chang T.H."/>
            <person name="Kuo C.H."/>
        </authorList>
    </citation>
    <scope>NUCLEOTIDE SEQUENCE [LARGE SCALE GENOMIC DNA]</scope>
    <source>
        <strain evidence="2">CUAS-1</strain>
    </source>
</reference>
<evidence type="ECO:0000313" key="3">
    <source>
        <dbReference type="Proteomes" id="UP000014983"/>
    </source>
</evidence>
<evidence type="ECO:0000313" key="2">
    <source>
        <dbReference type="EMBL" id="AGR41781.1"/>
    </source>
</evidence>
<protein>
    <recommendedName>
        <fullName evidence="4">Transmembrane protein</fullName>
    </recommendedName>
</protein>
<keyword evidence="1" id="KW-0812">Transmembrane</keyword>
<name>S5LZ06_9MOLU</name>
<dbReference type="STRING" id="1276221.SDIMI_v3c00770"/>
<dbReference type="HOGENOM" id="CLU_811122_0_0_14"/>
<gene>
    <name evidence="2" type="ORF">SDIMI_v3c00770</name>
</gene>
<sequence length="342" mass="40424">MSNLKLQENIKNIFEMDINLKNIIKTIVNLKKKVLLFSVLLFLSIFIITGLFIICFILFDNIWISSIIFTVVSIITMITLIIVIFKFLKKIKFSTEILNKNLYENNNIQKLYEDYFNANISTNELESFKFIYLNSKITINEIEQDYHYFLKNKDEPILSNKINYFEFFYRGIKGFFQINEPIHFIHYETTTDSSGKTITEKKITKFSSDQLFYNNEKYITNYNGFKIQSKIKLKGDYKTESVIFNKKYTTNLNSSDIKSTKFLTPYAIDLLSNIEDKDFYKLGIEKQLYVEKYKIGKDILPIGILDLTMLFNENKLMALIENKIISDFNLFTRSIAYISFLK</sequence>
<proteinExistence type="predicted"/>